<evidence type="ECO:0000256" key="8">
    <source>
        <dbReference type="ARBA" id="ARBA00023136"/>
    </source>
</evidence>
<sequence>MILSRIKRYFVQINLFSILIFEDLVVCEKLNAQISLTTEGEGFHRSLIYHINFDASISDCYIALHLQLPSALYVSVAELSDIRRLGINIICSIGESNIELFMEKAELQNVTICSPLCTTESVFKFPIHQRYQYANETSRYMSINIPKPNILLGCTKRIKEYRTSIIDVCSPCVNFVNKWREIPYTMDTENVVWMVPIGNLSVLTIVTSTTLLLTVLCTMFLMQTICKHVLITHKKEE</sequence>
<dbReference type="SMART" id="SM00780">
    <property type="entry name" value="PIG-X"/>
    <property type="match status" value="1"/>
</dbReference>
<evidence type="ECO:0000256" key="1">
    <source>
        <dbReference type="ARBA" id="ARBA00004389"/>
    </source>
</evidence>
<evidence type="ECO:0000256" key="10">
    <source>
        <dbReference type="RuleBase" id="RU366056"/>
    </source>
</evidence>
<keyword evidence="9" id="KW-0325">Glycoprotein</keyword>
<comment type="similarity">
    <text evidence="3 10">Belongs to the PIGX family.</text>
</comment>
<keyword evidence="4 10" id="KW-0337">GPI-anchor biosynthesis</keyword>
<keyword evidence="7 10" id="KW-1133">Transmembrane helix</keyword>
<evidence type="ECO:0000256" key="7">
    <source>
        <dbReference type="ARBA" id="ARBA00022989"/>
    </source>
</evidence>
<dbReference type="InterPro" id="IPR040039">
    <property type="entry name" value="PIGX"/>
</dbReference>
<evidence type="ECO:0000313" key="11">
    <source>
        <dbReference type="EMBL" id="KZC08904.1"/>
    </source>
</evidence>
<keyword evidence="8 10" id="KW-0472">Membrane</keyword>
<dbReference type="PANTHER" id="PTHR28650:SF1">
    <property type="entry name" value="PHOSPHATIDYLINOSITOL-GLYCAN BIOSYNTHESIS CLASS X PROTEIN"/>
    <property type="match status" value="1"/>
</dbReference>
<evidence type="ECO:0000256" key="6">
    <source>
        <dbReference type="ARBA" id="ARBA00022824"/>
    </source>
</evidence>
<comment type="function">
    <text evidence="10">Stabilizing subunit of the glycosylphosphatidylinositol-mannosyltransferase I complex which catalyzes the transfer of the first mannose, via an alpha-1,4 bond from a dolichol-phosphate-mannose (Dol-P-Man) to the glucosaminyl acyl phosphatidylinositol (GlcN-(acyl)PI) intermediate to generate alpha-D-Man-(1-&gt;4)-alpha-D-GlcN-(1-&gt;6)-(1-radyl,2-acyl-sn-glycero-3-phospho)-2-acyl-inositol and participates in the sixth step of the glycosylphosphatidylinositol-anchor biosynthesis. Probably acts by stabilizing the mannosyltransferase PIGM.</text>
</comment>
<protein>
    <recommendedName>
        <fullName evidence="10">Phosphatidylinositol-glycan biosynthesis class X protein</fullName>
    </recommendedName>
</protein>
<evidence type="ECO:0000256" key="5">
    <source>
        <dbReference type="ARBA" id="ARBA00022692"/>
    </source>
</evidence>
<keyword evidence="5 10" id="KW-0812">Transmembrane</keyword>
<keyword evidence="12" id="KW-1185">Reference proteome</keyword>
<evidence type="ECO:0000256" key="9">
    <source>
        <dbReference type="ARBA" id="ARBA00023180"/>
    </source>
</evidence>
<gene>
    <name evidence="11" type="ORF">WN55_00298</name>
</gene>
<dbReference type="Proteomes" id="UP000076502">
    <property type="component" value="Unassembled WGS sequence"/>
</dbReference>
<dbReference type="STRING" id="178035.A0A154PBW0"/>
<name>A0A154PBW0_DUFNO</name>
<comment type="pathway">
    <text evidence="2 10">Glycolipid biosynthesis; glycosylphosphatidylinositol-anchor biosynthesis.</text>
</comment>
<evidence type="ECO:0000256" key="3">
    <source>
        <dbReference type="ARBA" id="ARBA00010345"/>
    </source>
</evidence>
<reference evidence="11 12" key="1">
    <citation type="submission" date="2015-07" db="EMBL/GenBank/DDBJ databases">
        <title>The genome of Dufourea novaeangliae.</title>
        <authorList>
            <person name="Pan H."/>
            <person name="Kapheim K."/>
        </authorList>
    </citation>
    <scope>NUCLEOTIDE SEQUENCE [LARGE SCALE GENOMIC DNA]</scope>
    <source>
        <strain evidence="11">0120121106</strain>
        <tissue evidence="11">Whole body</tissue>
    </source>
</reference>
<keyword evidence="6 10" id="KW-0256">Endoplasmic reticulum</keyword>
<dbReference type="UniPathway" id="UPA00196"/>
<accession>A0A154PBW0</accession>
<dbReference type="OrthoDB" id="5546453at2759"/>
<dbReference type="Pfam" id="PF08320">
    <property type="entry name" value="PIG-X"/>
    <property type="match status" value="1"/>
</dbReference>
<dbReference type="EMBL" id="KQ434858">
    <property type="protein sequence ID" value="KZC08904.1"/>
    <property type="molecule type" value="Genomic_DNA"/>
</dbReference>
<dbReference type="GO" id="GO:0006506">
    <property type="term" value="P:GPI anchor biosynthetic process"/>
    <property type="evidence" value="ECO:0007669"/>
    <property type="project" value="UniProtKB-UniPathway"/>
</dbReference>
<dbReference type="PANTHER" id="PTHR28650">
    <property type="entry name" value="PHOSPHATIDYLINOSITOL-GLYCAN BIOSYNTHESIS CLASS X PROTEIN"/>
    <property type="match status" value="1"/>
</dbReference>
<evidence type="ECO:0000256" key="4">
    <source>
        <dbReference type="ARBA" id="ARBA00022502"/>
    </source>
</evidence>
<dbReference type="AlphaFoldDB" id="A0A154PBW0"/>
<comment type="subcellular location">
    <subcellularLocation>
        <location evidence="1 10">Endoplasmic reticulum membrane</location>
        <topology evidence="1 10">Single-pass membrane protein</topology>
    </subcellularLocation>
</comment>
<feature type="transmembrane region" description="Helical" evidence="10">
    <location>
        <begin position="200"/>
        <end position="222"/>
    </location>
</feature>
<dbReference type="InterPro" id="IPR013233">
    <property type="entry name" value="PIG-X/PBN1"/>
</dbReference>
<evidence type="ECO:0000313" key="12">
    <source>
        <dbReference type="Proteomes" id="UP000076502"/>
    </source>
</evidence>
<organism evidence="11 12">
    <name type="scientific">Dufourea novaeangliae</name>
    <name type="common">Sweat bee</name>
    <dbReference type="NCBI Taxonomy" id="178035"/>
    <lineage>
        <taxon>Eukaryota</taxon>
        <taxon>Metazoa</taxon>
        <taxon>Ecdysozoa</taxon>
        <taxon>Arthropoda</taxon>
        <taxon>Hexapoda</taxon>
        <taxon>Insecta</taxon>
        <taxon>Pterygota</taxon>
        <taxon>Neoptera</taxon>
        <taxon>Endopterygota</taxon>
        <taxon>Hymenoptera</taxon>
        <taxon>Apocrita</taxon>
        <taxon>Aculeata</taxon>
        <taxon>Apoidea</taxon>
        <taxon>Anthophila</taxon>
        <taxon>Halictidae</taxon>
        <taxon>Rophitinae</taxon>
        <taxon>Dufourea</taxon>
    </lineage>
</organism>
<evidence type="ECO:0000256" key="2">
    <source>
        <dbReference type="ARBA" id="ARBA00004687"/>
    </source>
</evidence>
<dbReference type="GO" id="GO:0005789">
    <property type="term" value="C:endoplasmic reticulum membrane"/>
    <property type="evidence" value="ECO:0007669"/>
    <property type="project" value="UniProtKB-SubCell"/>
</dbReference>
<proteinExistence type="inferred from homology"/>